<dbReference type="Proteomes" id="UP000297725">
    <property type="component" value="Unassembled WGS sequence"/>
</dbReference>
<accession>A0AAJ5EG54</accession>
<gene>
    <name evidence="3" type="ORF">E4031_06315</name>
    <name evidence="2" type="ORF">E4Z98_06780</name>
</gene>
<protein>
    <recommendedName>
        <fullName evidence="1">PepSY domain-containing protein</fullName>
    </recommendedName>
</protein>
<sequence length="111" mass="12184">MTQNKNNALIGWGLLGAAAIGVVGGVLANKKYQETKNLSPEAILEIVKEHFLSEGPIEGSWINYTQEQLQKFAVTYTTYTGGITRKEGDETIQYEFIADAKTGSILDVYPL</sequence>
<feature type="domain" description="PepSY" evidence="1">
    <location>
        <begin position="38"/>
        <end position="109"/>
    </location>
</feature>
<proteinExistence type="predicted"/>
<dbReference type="RefSeq" id="WP_135254599.1">
    <property type="nucleotide sequence ID" value="NZ_CP038865.1"/>
</dbReference>
<evidence type="ECO:0000313" key="2">
    <source>
        <dbReference type="EMBL" id="QCA29030.1"/>
    </source>
</evidence>
<keyword evidence="4" id="KW-1185">Reference proteome</keyword>
<dbReference type="AlphaFoldDB" id="A0AAJ5EG54"/>
<dbReference type="Pfam" id="PF03413">
    <property type="entry name" value="PepSY"/>
    <property type="match status" value="1"/>
</dbReference>
<evidence type="ECO:0000313" key="3">
    <source>
        <dbReference type="EMBL" id="TFZ40994.1"/>
    </source>
</evidence>
<evidence type="ECO:0000313" key="4">
    <source>
        <dbReference type="Proteomes" id="UP000296883"/>
    </source>
</evidence>
<dbReference type="InterPro" id="IPR025711">
    <property type="entry name" value="PepSY"/>
</dbReference>
<dbReference type="Proteomes" id="UP000296883">
    <property type="component" value="Chromosome"/>
</dbReference>
<reference evidence="3 5" key="1">
    <citation type="submission" date="2019-03" db="EMBL/GenBank/DDBJ databases">
        <title>Vagococcus sp. was isolated fron gut of Carduelis flavirostris.</title>
        <authorList>
            <person name="Ge Y."/>
        </authorList>
    </citation>
    <scope>NUCLEOTIDE SEQUENCE [LARGE SCALE GENOMIC DNA]</scope>
    <source>
        <strain evidence="3 5">CF-210</strain>
    </source>
</reference>
<dbReference type="EMBL" id="SRHU01000023">
    <property type="protein sequence ID" value="TFZ40994.1"/>
    <property type="molecule type" value="Genomic_DNA"/>
</dbReference>
<evidence type="ECO:0000259" key="1">
    <source>
        <dbReference type="Pfam" id="PF03413"/>
    </source>
</evidence>
<dbReference type="EMBL" id="CP038865">
    <property type="protein sequence ID" value="QCA29030.1"/>
    <property type="molecule type" value="Genomic_DNA"/>
</dbReference>
<organism evidence="3 5">
    <name type="scientific">Vagococcus xieshaowenii</name>
    <dbReference type="NCBI Taxonomy" id="2562451"/>
    <lineage>
        <taxon>Bacteria</taxon>
        <taxon>Bacillati</taxon>
        <taxon>Bacillota</taxon>
        <taxon>Bacilli</taxon>
        <taxon>Lactobacillales</taxon>
        <taxon>Enterococcaceae</taxon>
        <taxon>Vagococcus</taxon>
    </lineage>
</organism>
<name>A0AAJ5EG54_9ENTE</name>
<reference evidence="2 4" key="2">
    <citation type="journal article" date="2020" name="Int. J. Syst. Evol. Microbiol.">
        <title>Vagococcus xieshaowenii sp. nov., isolated from snow finch (Montifringilla taczanowskii) cloacal content.</title>
        <authorList>
            <person name="Ge Y."/>
            <person name="Yang J."/>
            <person name="Lai X.H."/>
            <person name="Zhang G."/>
            <person name="Jin D."/>
            <person name="Lu S."/>
            <person name="Wang B."/>
            <person name="Huang Y."/>
            <person name="Huang Y."/>
            <person name="Ren Z."/>
            <person name="Zhang X."/>
            <person name="Xu J."/>
        </authorList>
    </citation>
    <scope>NUCLEOTIDE SEQUENCE [LARGE SCALE GENOMIC DNA]</scope>
    <source>
        <strain evidence="4">personal::cf-49</strain>
        <strain evidence="2">Personal::cf-49</strain>
    </source>
</reference>
<evidence type="ECO:0000313" key="5">
    <source>
        <dbReference type="Proteomes" id="UP000297725"/>
    </source>
</evidence>